<dbReference type="EC" id="3.1.26.5" evidence="6"/>
<organism evidence="7 8">
    <name type="scientific">Hadarchaeum yellowstonense</name>
    <dbReference type="NCBI Taxonomy" id="1776334"/>
    <lineage>
        <taxon>Archaea</taxon>
        <taxon>Methanobacteriati</taxon>
        <taxon>Candidatus Hadarchaeota</taxon>
        <taxon>Candidatus Hadarchaeia</taxon>
        <taxon>Candidatus Hadarchaeales</taxon>
        <taxon>Candidatus Hadarchaeaceae</taxon>
        <taxon>Candidatus Hadarchaeum</taxon>
    </lineage>
</organism>
<evidence type="ECO:0000313" key="7">
    <source>
        <dbReference type="EMBL" id="KUO40076.1"/>
    </source>
</evidence>
<dbReference type="SUPFAM" id="SSF101744">
    <property type="entry name" value="Rof/RNase P subunit-like"/>
    <property type="match status" value="1"/>
</dbReference>
<gene>
    <name evidence="6" type="primary">rnp1</name>
    <name evidence="7" type="ORF">APZ16_05510</name>
</gene>
<dbReference type="SMART" id="SM00538">
    <property type="entry name" value="POP4"/>
    <property type="match status" value="1"/>
</dbReference>
<evidence type="ECO:0000256" key="5">
    <source>
        <dbReference type="ARBA" id="ARBA00022801"/>
    </source>
</evidence>
<comment type="function">
    <text evidence="6">Part of ribonuclease P, a protein complex that generates mature tRNA molecules by cleaving their 5'-ends.</text>
</comment>
<dbReference type="Pfam" id="PF01868">
    <property type="entry name" value="RNase_P-MRP_p29"/>
    <property type="match status" value="1"/>
</dbReference>
<evidence type="ECO:0000256" key="2">
    <source>
        <dbReference type="ARBA" id="ARBA00022694"/>
    </source>
</evidence>
<evidence type="ECO:0000256" key="6">
    <source>
        <dbReference type="HAMAP-Rule" id="MF_00754"/>
    </source>
</evidence>
<keyword evidence="2 6" id="KW-0819">tRNA processing</keyword>
<dbReference type="Gene3D" id="2.30.30.210">
    <property type="entry name" value="Ribonuclease P/MRP, subunit p29"/>
    <property type="match status" value="1"/>
</dbReference>
<comment type="subunit">
    <text evidence="6">Consists of a catalytic RNA component and at least 4-5 protein subunits.</text>
</comment>
<dbReference type="Proteomes" id="UP000074294">
    <property type="component" value="Unassembled WGS sequence"/>
</dbReference>
<dbReference type="HAMAP" id="MF_00754">
    <property type="entry name" value="RNase_P_1"/>
    <property type="match status" value="1"/>
</dbReference>
<dbReference type="GO" id="GO:0005737">
    <property type="term" value="C:cytoplasm"/>
    <property type="evidence" value="ECO:0007669"/>
    <property type="project" value="UniProtKB-SubCell"/>
</dbReference>
<keyword evidence="3 6" id="KW-0540">Nuclease</keyword>
<dbReference type="GO" id="GO:0030677">
    <property type="term" value="C:ribonuclease P complex"/>
    <property type="evidence" value="ECO:0007669"/>
    <property type="project" value="UniProtKB-UniRule"/>
</dbReference>
<dbReference type="EMBL" id="LQMQ01000049">
    <property type="protein sequence ID" value="KUO40076.1"/>
    <property type="molecule type" value="Genomic_DNA"/>
</dbReference>
<dbReference type="InterPro" id="IPR023538">
    <property type="entry name" value="RNP1"/>
</dbReference>
<comment type="caution">
    <text evidence="7">The sequence shown here is derived from an EMBL/GenBank/DDBJ whole genome shotgun (WGS) entry which is preliminary data.</text>
</comment>
<dbReference type="GO" id="GO:0004526">
    <property type="term" value="F:ribonuclease P activity"/>
    <property type="evidence" value="ECO:0007669"/>
    <property type="project" value="UniProtKB-UniRule"/>
</dbReference>
<comment type="catalytic activity">
    <reaction evidence="6">
        <text>Endonucleolytic cleavage of RNA, removing 5'-extranucleotides from tRNA precursor.</text>
        <dbReference type="EC" id="3.1.26.5"/>
    </reaction>
</comment>
<evidence type="ECO:0000256" key="1">
    <source>
        <dbReference type="ARBA" id="ARBA00022490"/>
    </source>
</evidence>
<comment type="subcellular location">
    <subcellularLocation>
        <location evidence="6">Cytoplasm</location>
    </subcellularLocation>
</comment>
<dbReference type="AlphaFoldDB" id="A0A147JU84"/>
<comment type="similarity">
    <text evidence="6">Belongs to the eukaryotic/archaeal RNase P protein component 1 family.</text>
</comment>
<sequence length="90" mass="10133">MPLTKRNIMRHELIGLEAQVVSSSDPTLLGVYGKILDETRDMLVIEHLSAAKIVPKEGSSFEIKLPDGEKVVVEGKKLVGRPEERIRRKR</sequence>
<evidence type="ECO:0000256" key="4">
    <source>
        <dbReference type="ARBA" id="ARBA00022759"/>
    </source>
</evidence>
<keyword evidence="5 6" id="KW-0378">Hydrolase</keyword>
<protein>
    <recommendedName>
        <fullName evidence="6">Ribonuclease P protein component 1</fullName>
        <shortName evidence="6">RNase P component 1</shortName>
        <ecNumber evidence="6">3.1.26.5</ecNumber>
    </recommendedName>
    <alternativeName>
        <fullName evidence="6">Rpp29</fullName>
    </alternativeName>
</protein>
<dbReference type="GO" id="GO:0001682">
    <property type="term" value="P:tRNA 5'-leader removal"/>
    <property type="evidence" value="ECO:0007669"/>
    <property type="project" value="UniProtKB-UniRule"/>
</dbReference>
<evidence type="ECO:0000256" key="3">
    <source>
        <dbReference type="ARBA" id="ARBA00022722"/>
    </source>
</evidence>
<dbReference type="NCBIfam" id="NF046110">
    <property type="entry name" value="RNaseP1Mthb"/>
    <property type="match status" value="1"/>
</dbReference>
<dbReference type="InterPro" id="IPR023534">
    <property type="entry name" value="Rof/RNase_P-like"/>
</dbReference>
<evidence type="ECO:0000313" key="8">
    <source>
        <dbReference type="Proteomes" id="UP000074294"/>
    </source>
</evidence>
<keyword evidence="1 6" id="KW-0963">Cytoplasm</keyword>
<dbReference type="GO" id="GO:0003723">
    <property type="term" value="F:RNA binding"/>
    <property type="evidence" value="ECO:0007669"/>
    <property type="project" value="InterPro"/>
</dbReference>
<dbReference type="InterPro" id="IPR036980">
    <property type="entry name" value="RNase_P/MRP_Rpp29_sf"/>
</dbReference>
<dbReference type="STRING" id="1776334.APZ16_05510"/>
<name>A0A147JU84_HADYE</name>
<keyword evidence="4 6" id="KW-0255">Endonuclease</keyword>
<reference evidence="7 8" key="1">
    <citation type="journal article" date="2016" name="Nat. Microbiol.">
        <title>Genomic inference of the metabolism of cosmopolitan subsurface Archaea, Hadesarchaea.</title>
        <authorList>
            <person name="Baker B.J."/>
            <person name="Saw J.H."/>
            <person name="Lind A.E."/>
            <person name="Lazar C.S."/>
            <person name="Hinrichs K.-U."/>
            <person name="Teske A.P."/>
            <person name="Ettema T.J."/>
        </authorList>
    </citation>
    <scope>NUCLEOTIDE SEQUENCE [LARGE SCALE GENOMIC DNA]</scope>
</reference>
<accession>A0A147JU84</accession>
<dbReference type="InterPro" id="IPR002730">
    <property type="entry name" value="Rpp29/RNP1"/>
</dbReference>
<proteinExistence type="inferred from homology"/>